<dbReference type="AlphaFoldDB" id="W0F741"/>
<organism evidence="1 2">
    <name type="scientific">Niabella soli DSM 19437</name>
    <dbReference type="NCBI Taxonomy" id="929713"/>
    <lineage>
        <taxon>Bacteria</taxon>
        <taxon>Pseudomonadati</taxon>
        <taxon>Bacteroidota</taxon>
        <taxon>Chitinophagia</taxon>
        <taxon>Chitinophagales</taxon>
        <taxon>Chitinophagaceae</taxon>
        <taxon>Niabella</taxon>
    </lineage>
</organism>
<dbReference type="KEGG" id="nso:NIASO_04880"/>
<protein>
    <submittedName>
        <fullName evidence="1">Uncharacterized protein</fullName>
    </submittedName>
</protein>
<evidence type="ECO:0000313" key="1">
    <source>
        <dbReference type="EMBL" id="AHF17264.1"/>
    </source>
</evidence>
<gene>
    <name evidence="1" type="ORF">NIASO_04880</name>
</gene>
<keyword evidence="2" id="KW-1185">Reference proteome</keyword>
<dbReference type="HOGENOM" id="CLU_3120334_0_0_10"/>
<dbReference type="Proteomes" id="UP000003586">
    <property type="component" value="Chromosome"/>
</dbReference>
<dbReference type="EMBL" id="CP007035">
    <property type="protein sequence ID" value="AHF17264.1"/>
    <property type="molecule type" value="Genomic_DNA"/>
</dbReference>
<sequence>MGGFDIVKVMLPHFYTHSKRFYGLSAKIGRNNKEALEKQLVIGSRNGIIK</sequence>
<proteinExistence type="predicted"/>
<accession>W0F741</accession>
<name>W0F741_9BACT</name>
<evidence type="ECO:0000313" key="2">
    <source>
        <dbReference type="Proteomes" id="UP000003586"/>
    </source>
</evidence>
<reference evidence="1 2" key="1">
    <citation type="submission" date="2013-12" db="EMBL/GenBank/DDBJ databases">
        <authorList>
            <consortium name="DOE Joint Genome Institute"/>
            <person name="Eisen J."/>
            <person name="Huntemann M."/>
            <person name="Han J."/>
            <person name="Chen A."/>
            <person name="Kyrpides N."/>
            <person name="Mavromatis K."/>
            <person name="Markowitz V."/>
            <person name="Palaniappan K."/>
            <person name="Ivanova N."/>
            <person name="Schaumberg A."/>
            <person name="Pati A."/>
            <person name="Liolios K."/>
            <person name="Nordberg H.P."/>
            <person name="Cantor M.N."/>
            <person name="Hua S.X."/>
            <person name="Woyke T."/>
        </authorList>
    </citation>
    <scope>NUCLEOTIDE SEQUENCE [LARGE SCALE GENOMIC DNA]</scope>
    <source>
        <strain evidence="2">DSM 19437</strain>
    </source>
</reference>